<organism evidence="1 2">
    <name type="scientific">Persea americana</name>
    <name type="common">Avocado</name>
    <dbReference type="NCBI Taxonomy" id="3435"/>
    <lineage>
        <taxon>Eukaryota</taxon>
        <taxon>Viridiplantae</taxon>
        <taxon>Streptophyta</taxon>
        <taxon>Embryophyta</taxon>
        <taxon>Tracheophyta</taxon>
        <taxon>Spermatophyta</taxon>
        <taxon>Magnoliopsida</taxon>
        <taxon>Magnoliidae</taxon>
        <taxon>Laurales</taxon>
        <taxon>Lauraceae</taxon>
        <taxon>Persea</taxon>
    </lineage>
</organism>
<dbReference type="EMBL" id="CM056817">
    <property type="protein sequence ID" value="KAJ8620451.1"/>
    <property type="molecule type" value="Genomic_DNA"/>
</dbReference>
<name>A0ACC2KHG0_PERAE</name>
<accession>A0ACC2KHG0</accession>
<gene>
    <name evidence="1" type="ORF">MRB53_028980</name>
</gene>
<keyword evidence="2" id="KW-1185">Reference proteome</keyword>
<proteinExistence type="predicted"/>
<protein>
    <submittedName>
        <fullName evidence="1">Uncharacterized protein</fullName>
    </submittedName>
</protein>
<sequence>MTSRDLGMEEAKGLVKHVLLVKFKEDIPADKIEELIKGYANLLNLIDPMKSFHWSLSLSLIFMGTDVSTENLHQGFTHVFESTFESVEGVAEYLAHPAHVEFANEFLPAAEKVVVIDYKPTAVKLP</sequence>
<evidence type="ECO:0000313" key="2">
    <source>
        <dbReference type="Proteomes" id="UP001234297"/>
    </source>
</evidence>
<dbReference type="Proteomes" id="UP001234297">
    <property type="component" value="Chromosome 9"/>
</dbReference>
<comment type="caution">
    <text evidence="1">The sequence shown here is derived from an EMBL/GenBank/DDBJ whole genome shotgun (WGS) entry which is preliminary data.</text>
</comment>
<evidence type="ECO:0000313" key="1">
    <source>
        <dbReference type="EMBL" id="KAJ8620451.1"/>
    </source>
</evidence>
<reference evidence="1 2" key="1">
    <citation type="journal article" date="2022" name="Hortic Res">
        <title>A haplotype resolved chromosomal level avocado genome allows analysis of novel avocado genes.</title>
        <authorList>
            <person name="Nath O."/>
            <person name="Fletcher S.J."/>
            <person name="Hayward A."/>
            <person name="Shaw L.M."/>
            <person name="Masouleh A.K."/>
            <person name="Furtado A."/>
            <person name="Henry R.J."/>
            <person name="Mitter N."/>
        </authorList>
    </citation>
    <scope>NUCLEOTIDE SEQUENCE [LARGE SCALE GENOMIC DNA]</scope>
    <source>
        <strain evidence="2">cv. Hass</strain>
    </source>
</reference>